<proteinExistence type="predicted"/>
<dbReference type="Gene3D" id="1.10.530.10">
    <property type="match status" value="1"/>
</dbReference>
<organism evidence="4 5">
    <name type="scientific">Nonomuraea longicatena</name>
    <dbReference type="NCBI Taxonomy" id="83682"/>
    <lineage>
        <taxon>Bacteria</taxon>
        <taxon>Bacillati</taxon>
        <taxon>Actinomycetota</taxon>
        <taxon>Actinomycetes</taxon>
        <taxon>Streptosporangiales</taxon>
        <taxon>Streptosporangiaceae</taxon>
        <taxon>Nonomuraea</taxon>
    </lineage>
</organism>
<dbReference type="InterPro" id="IPR023346">
    <property type="entry name" value="Lysozyme-like_dom_sf"/>
</dbReference>
<dbReference type="SUPFAM" id="SSF53955">
    <property type="entry name" value="Lysozyme-like"/>
    <property type="match status" value="1"/>
</dbReference>
<feature type="transmembrane region" description="Helical" evidence="2">
    <location>
        <begin position="21"/>
        <end position="42"/>
    </location>
</feature>
<evidence type="ECO:0000256" key="2">
    <source>
        <dbReference type="SAM" id="Phobius"/>
    </source>
</evidence>
<dbReference type="PANTHER" id="PTHR30163">
    <property type="entry name" value="MEMBRANE-BOUND LYTIC MUREIN TRANSGLYCOSYLASE B"/>
    <property type="match status" value="1"/>
</dbReference>
<keyword evidence="2" id="KW-0812">Transmembrane</keyword>
<feature type="compositionally biased region" description="Polar residues" evidence="1">
    <location>
        <begin position="52"/>
        <end position="66"/>
    </location>
</feature>
<dbReference type="InterPro" id="IPR043426">
    <property type="entry name" value="MltB-like"/>
</dbReference>
<reference evidence="5" key="1">
    <citation type="journal article" date="2019" name="Int. J. Syst. Evol. Microbiol.">
        <title>The Global Catalogue of Microorganisms (GCM) 10K type strain sequencing project: providing services to taxonomists for standard genome sequencing and annotation.</title>
        <authorList>
            <consortium name="The Broad Institute Genomics Platform"/>
            <consortium name="The Broad Institute Genome Sequencing Center for Infectious Disease"/>
            <person name="Wu L."/>
            <person name="Ma J."/>
        </authorList>
    </citation>
    <scope>NUCLEOTIDE SEQUENCE [LARGE SCALE GENOMIC DNA]</scope>
    <source>
        <strain evidence="5">JCM 11136</strain>
    </source>
</reference>
<feature type="domain" description="Transglycosylase SLT" evidence="3">
    <location>
        <begin position="336"/>
        <end position="388"/>
    </location>
</feature>
<dbReference type="PANTHER" id="PTHR30163:SF8">
    <property type="entry name" value="LYTIC MUREIN TRANSGLYCOSYLASE"/>
    <property type="match status" value="1"/>
</dbReference>
<evidence type="ECO:0000313" key="4">
    <source>
        <dbReference type="EMBL" id="GAA0912315.1"/>
    </source>
</evidence>
<feature type="region of interest" description="Disordered" evidence="1">
    <location>
        <begin position="48"/>
        <end position="102"/>
    </location>
</feature>
<dbReference type="Pfam" id="PF13406">
    <property type="entry name" value="SLT_2"/>
    <property type="match status" value="1"/>
</dbReference>
<sequence length="421" mass="43688">MEQQPVFGNVSRVSALPARRPVLSLLSAVGVVAATTAVVLVLSRDDLPAGQDTPQRVTDAQPSAQPSGEPERLEQLTPQQAQQPQQVQQFGKGGPGITPTPPRVLAIARDAVPKQTRFALGRLQHVQKVAVADAGVVKIAGTGLNLLAVDPAEFRSWTPEAVAGEPAVWSALERGELVAETSAASRLGMVLGAEYQVDGGPRLRLAASAALGLKGIDGLVSVARGRELGLAPEVAVLLHGKEGRVGTGGVAGLLGEGAQVIALDGGKAPEPPAAVTPDTPDTPDTPGPPAAGTPGRPGNYLDLYKQAATRCPGLSWTVLAAIGFVESRHGRNNGPSSAGALGPMQFMPATWRAYGVDGDADGKKDIWSPYDAVPGAANYLCANGAGKGGQKLRKAIWFYNHSWSYVDKVMGYAQAYARDYT</sequence>
<evidence type="ECO:0000313" key="5">
    <source>
        <dbReference type="Proteomes" id="UP001501578"/>
    </source>
</evidence>
<protein>
    <recommendedName>
        <fullName evidence="3">Transglycosylase SLT domain-containing protein</fullName>
    </recommendedName>
</protein>
<comment type="caution">
    <text evidence="4">The sequence shown here is derived from an EMBL/GenBank/DDBJ whole genome shotgun (WGS) entry which is preliminary data.</text>
</comment>
<keyword evidence="2" id="KW-0472">Membrane</keyword>
<keyword evidence="5" id="KW-1185">Reference proteome</keyword>
<feature type="compositionally biased region" description="Low complexity" evidence="1">
    <location>
        <begin position="75"/>
        <end position="90"/>
    </location>
</feature>
<feature type="region of interest" description="Disordered" evidence="1">
    <location>
        <begin position="264"/>
        <end position="298"/>
    </location>
</feature>
<dbReference type="CDD" id="cd13399">
    <property type="entry name" value="Slt35-like"/>
    <property type="match status" value="1"/>
</dbReference>
<evidence type="ECO:0000259" key="3">
    <source>
        <dbReference type="Pfam" id="PF13406"/>
    </source>
</evidence>
<dbReference type="Proteomes" id="UP001501578">
    <property type="component" value="Unassembled WGS sequence"/>
</dbReference>
<dbReference type="InterPro" id="IPR031304">
    <property type="entry name" value="SLT_2"/>
</dbReference>
<gene>
    <name evidence="4" type="ORF">GCM10009560_02740</name>
</gene>
<keyword evidence="2" id="KW-1133">Transmembrane helix</keyword>
<dbReference type="EMBL" id="BAAAHQ010000001">
    <property type="protein sequence ID" value="GAA0912315.1"/>
    <property type="molecule type" value="Genomic_DNA"/>
</dbReference>
<name>A0ABP3Z2Q7_9ACTN</name>
<accession>A0ABP3Z2Q7</accession>
<evidence type="ECO:0000256" key="1">
    <source>
        <dbReference type="SAM" id="MobiDB-lite"/>
    </source>
</evidence>